<organism evidence="2">
    <name type="scientific">Hymenolepis diminuta</name>
    <name type="common">Rat tapeworm</name>
    <dbReference type="NCBI Taxonomy" id="6216"/>
    <lineage>
        <taxon>Eukaryota</taxon>
        <taxon>Metazoa</taxon>
        <taxon>Spiralia</taxon>
        <taxon>Lophotrochozoa</taxon>
        <taxon>Platyhelminthes</taxon>
        <taxon>Cestoda</taxon>
        <taxon>Eucestoda</taxon>
        <taxon>Cyclophyllidea</taxon>
        <taxon>Hymenolepididae</taxon>
        <taxon>Hymenolepis</taxon>
    </lineage>
</organism>
<keyword evidence="1" id="KW-0812">Transmembrane</keyword>
<keyword evidence="1" id="KW-0472">Membrane</keyword>
<protein>
    <submittedName>
        <fullName evidence="2">DUF1907 domain-containing protein</fullName>
    </submittedName>
</protein>
<dbReference type="SUPFAM" id="SSF117856">
    <property type="entry name" value="AF0104/ALDC/Ptd012-like"/>
    <property type="match status" value="1"/>
</dbReference>
<sequence length="82" mass="9064">LKEGAAYVFLREALTAAFGKLAKPVALGGVFVLTDSNARFHVLVSLQLFIIALPTVYNLISLGNLTFVEVDWPFRLIENEQI</sequence>
<accession>A0A0R3SZA2</accession>
<evidence type="ECO:0000256" key="1">
    <source>
        <dbReference type="SAM" id="Phobius"/>
    </source>
</evidence>
<feature type="transmembrane region" description="Helical" evidence="1">
    <location>
        <begin position="40"/>
        <end position="60"/>
    </location>
</feature>
<proteinExistence type="predicted"/>
<evidence type="ECO:0000313" key="2">
    <source>
        <dbReference type="WBParaSite" id="HDID_0001109801-mRNA-1"/>
    </source>
</evidence>
<dbReference type="AlphaFoldDB" id="A0A0R3SZA2"/>
<name>A0A0R3SZA2_HYMDI</name>
<dbReference type="WBParaSite" id="HDID_0001109801-mRNA-1">
    <property type="protein sequence ID" value="HDID_0001109801-mRNA-1"/>
    <property type="gene ID" value="HDID_0001109801"/>
</dbReference>
<keyword evidence="1" id="KW-1133">Transmembrane helix</keyword>
<reference evidence="2" key="1">
    <citation type="submission" date="2017-02" db="UniProtKB">
        <authorList>
            <consortium name="WormBaseParasite"/>
        </authorList>
    </citation>
    <scope>IDENTIFICATION</scope>
</reference>